<reference evidence="2" key="1">
    <citation type="submission" date="2016-10" db="EMBL/GenBank/DDBJ databases">
        <authorList>
            <person name="de Groot N.N."/>
        </authorList>
    </citation>
    <scope>NUCLEOTIDE SEQUENCE</scope>
</reference>
<proteinExistence type="predicted"/>
<evidence type="ECO:0000256" key="1">
    <source>
        <dbReference type="SAM" id="Phobius"/>
    </source>
</evidence>
<keyword evidence="1" id="KW-1133">Transmembrane helix</keyword>
<dbReference type="AlphaFoldDB" id="A0A1W1DB84"/>
<keyword evidence="1" id="KW-0472">Membrane</keyword>
<keyword evidence="1" id="KW-0812">Transmembrane</keyword>
<evidence type="ECO:0000313" key="2">
    <source>
        <dbReference type="EMBL" id="SFV77881.1"/>
    </source>
</evidence>
<protein>
    <recommendedName>
        <fullName evidence="4">Transmembrane protein (PGPGW)</fullName>
    </recommendedName>
</protein>
<dbReference type="EMBL" id="FPHQ01000241">
    <property type="protein sequence ID" value="SFV77881.1"/>
    <property type="molecule type" value="Genomic_DNA"/>
</dbReference>
<organism evidence="2">
    <name type="scientific">hydrothermal vent metagenome</name>
    <dbReference type="NCBI Taxonomy" id="652676"/>
    <lineage>
        <taxon>unclassified sequences</taxon>
        <taxon>metagenomes</taxon>
        <taxon>ecological metagenomes</taxon>
    </lineage>
</organism>
<evidence type="ECO:0000313" key="3">
    <source>
        <dbReference type="EMBL" id="SFV82404.1"/>
    </source>
</evidence>
<dbReference type="Pfam" id="PF09656">
    <property type="entry name" value="PGPGW"/>
    <property type="match status" value="1"/>
</dbReference>
<feature type="transmembrane region" description="Helical" evidence="1">
    <location>
        <begin position="59"/>
        <end position="81"/>
    </location>
</feature>
<dbReference type="EMBL" id="FPHV01000184">
    <property type="protein sequence ID" value="SFV82404.1"/>
    <property type="molecule type" value="Genomic_DNA"/>
</dbReference>
<dbReference type="InterPro" id="IPR019099">
    <property type="entry name" value="Uncharacterised_PGPGW_TM"/>
</dbReference>
<sequence>MLDFITQATADYHQYFIWVGIVSFVVFVASLLLTPLLLGKIPQDYFIHTNQHKVEIKHLGHLIIVVIRTLIGFVLLIAGIIMLVTPGQGIISILLGLFLMEFPGKRKLELKLINHEPTFKALNWLRGKANKEPFDR</sequence>
<gene>
    <name evidence="2" type="ORF">MNB_SUP05-10-650</name>
    <name evidence="3" type="ORF">MNB_SUP05-6-73</name>
</gene>
<accession>A0A1W1DB84</accession>
<feature type="transmembrane region" description="Helical" evidence="1">
    <location>
        <begin position="87"/>
        <end position="104"/>
    </location>
</feature>
<name>A0A1W1DB84_9ZZZZ</name>
<evidence type="ECO:0008006" key="4">
    <source>
        <dbReference type="Google" id="ProtNLM"/>
    </source>
</evidence>
<feature type="transmembrane region" description="Helical" evidence="1">
    <location>
        <begin position="15"/>
        <end position="38"/>
    </location>
</feature>